<reference evidence="1 2" key="1">
    <citation type="journal article" date="2020" name="Nature">
        <title>Six reference-quality genomes reveal evolution of bat adaptations.</title>
        <authorList>
            <person name="Jebb D."/>
            <person name="Huang Z."/>
            <person name="Pippel M."/>
            <person name="Hughes G.M."/>
            <person name="Lavrichenko K."/>
            <person name="Devanna P."/>
            <person name="Winkler S."/>
            <person name="Jermiin L.S."/>
            <person name="Skirmuntt E.C."/>
            <person name="Katzourakis A."/>
            <person name="Burkitt-Gray L."/>
            <person name="Ray D.A."/>
            <person name="Sullivan K.A.M."/>
            <person name="Roscito J.G."/>
            <person name="Kirilenko B.M."/>
            <person name="Davalos L.M."/>
            <person name="Corthals A.P."/>
            <person name="Power M.L."/>
            <person name="Jones G."/>
            <person name="Ransome R.D."/>
            <person name="Dechmann D.K.N."/>
            <person name="Locatelli A.G."/>
            <person name="Puechmaille S.J."/>
            <person name="Fedrigo O."/>
            <person name="Jarvis E.D."/>
            <person name="Hiller M."/>
            <person name="Vernes S.C."/>
            <person name="Myers E.W."/>
            <person name="Teeling E.C."/>
        </authorList>
    </citation>
    <scope>NUCLEOTIDE SEQUENCE [LARGE SCALE GENOMIC DNA]</scope>
    <source>
        <strain evidence="1">MRhiFer1</strain>
        <tissue evidence="1">Lung</tissue>
    </source>
</reference>
<comment type="caution">
    <text evidence="1">The sequence shown here is derived from an EMBL/GenBank/DDBJ whole genome shotgun (WGS) entry which is preliminary data.</text>
</comment>
<protein>
    <submittedName>
        <fullName evidence="1">Uncharacterized protein</fullName>
    </submittedName>
</protein>
<evidence type="ECO:0000313" key="1">
    <source>
        <dbReference type="EMBL" id="KAF6288464.1"/>
    </source>
</evidence>
<gene>
    <name evidence="1" type="ORF">mRhiFer1_009176</name>
</gene>
<accession>A0A7J7SJI6</accession>
<dbReference type="Proteomes" id="UP000585614">
    <property type="component" value="Unassembled WGS sequence"/>
</dbReference>
<dbReference type="AlphaFoldDB" id="A0A7J7SJI6"/>
<name>A0A7J7SJI6_RHIFE</name>
<dbReference type="EMBL" id="JACAGC010000022">
    <property type="protein sequence ID" value="KAF6288464.1"/>
    <property type="molecule type" value="Genomic_DNA"/>
</dbReference>
<organism evidence="1 2">
    <name type="scientific">Rhinolophus ferrumequinum</name>
    <name type="common">Greater horseshoe bat</name>
    <dbReference type="NCBI Taxonomy" id="59479"/>
    <lineage>
        <taxon>Eukaryota</taxon>
        <taxon>Metazoa</taxon>
        <taxon>Chordata</taxon>
        <taxon>Craniata</taxon>
        <taxon>Vertebrata</taxon>
        <taxon>Euteleostomi</taxon>
        <taxon>Mammalia</taxon>
        <taxon>Eutheria</taxon>
        <taxon>Laurasiatheria</taxon>
        <taxon>Chiroptera</taxon>
        <taxon>Yinpterochiroptera</taxon>
        <taxon>Rhinolophoidea</taxon>
        <taxon>Rhinolophidae</taxon>
        <taxon>Rhinolophinae</taxon>
        <taxon>Rhinolophus</taxon>
    </lineage>
</organism>
<proteinExistence type="predicted"/>
<evidence type="ECO:0000313" key="2">
    <source>
        <dbReference type="Proteomes" id="UP000585614"/>
    </source>
</evidence>
<sequence>MDMHPRHPHCHGNPDSPKNGPGLLEFTLLALNLRGLQSSRKNTEVHESFTLLKLPQRVWSAPETSCWSQSEEDYIVHTCDSTFLLRRHFWGLEQTHHQLYQAVQEPVGPSGGIRLPSVMSCFGSLLKA</sequence>